<accession>A0AA51MHV6</accession>
<evidence type="ECO:0000313" key="4">
    <source>
        <dbReference type="EMBL" id="MDQ5768646.1"/>
    </source>
</evidence>
<organism evidence="5">
    <name type="scientific">Thiothrix subterranea</name>
    <dbReference type="NCBI Taxonomy" id="2735563"/>
    <lineage>
        <taxon>Bacteria</taxon>
        <taxon>Pseudomonadati</taxon>
        <taxon>Pseudomonadota</taxon>
        <taxon>Gammaproteobacteria</taxon>
        <taxon>Thiotrichales</taxon>
        <taxon>Thiotrichaceae</taxon>
        <taxon>Thiothrix</taxon>
    </lineage>
</organism>
<evidence type="ECO:0000256" key="2">
    <source>
        <dbReference type="SAM" id="Coils"/>
    </source>
</evidence>
<dbReference type="AlphaFoldDB" id="A0AA51MHV6"/>
<keyword evidence="1" id="KW-0143">Chaperone</keyword>
<dbReference type="Proteomes" id="UP001223336">
    <property type="component" value="Unassembled WGS sequence"/>
</dbReference>
<name>A0AA51MHV6_9GAMM</name>
<keyword evidence="6" id="KW-1185">Reference proteome</keyword>
<evidence type="ECO:0000313" key="6">
    <source>
        <dbReference type="Proteomes" id="UP001223336"/>
    </source>
</evidence>
<keyword evidence="5" id="KW-0614">Plasmid</keyword>
<protein>
    <submittedName>
        <fullName evidence="5">Molecular chaperone DnaJ</fullName>
    </submittedName>
</protein>
<evidence type="ECO:0000313" key="5">
    <source>
        <dbReference type="EMBL" id="WML84799.1"/>
    </source>
</evidence>
<proteinExistence type="predicted"/>
<evidence type="ECO:0000256" key="1">
    <source>
        <dbReference type="ARBA" id="ARBA00023186"/>
    </source>
</evidence>
<keyword evidence="2" id="KW-0175">Coiled coil</keyword>
<sequence length="372" mass="43046">MTSQNTRIIRIAGKTPQIRLSPTQKKFNALLKKIGTQKKRLVAWQTVLPQYRQEIAGELYPLQKEFAGQQAEMAAVLDKAFLTHKFTRNQQEKISHLICTLCQAAIAHGHEDLKLLYNRYSGGNFDAETEEENQMMQEMIKSMLEQEFGIALDDGEFDLSNPQATAERLAEKVQEQQEQAEAARPKRKKTTKQLAAAVREQEEEAHASKSIQAVYRQLVSALHPDREQDIQERERKTELMQKVTVAYGNKDLLQLLELQMAVEQINQININNIAEDRLKHYNKVLQSQLQELEDETMMLEVQLRGMAGLSPHAPLTPEHLFGLLHEDIGTLEMEIQRIRHDLHLFQNVKLLKQWINQYRIPQPDPFFDLHGW</sequence>
<dbReference type="EMBL" id="CP133216">
    <property type="protein sequence ID" value="WML84799.1"/>
    <property type="molecule type" value="Genomic_DNA"/>
</dbReference>
<reference evidence="5 6" key="1">
    <citation type="submission" date="2023-08" db="EMBL/GenBank/DDBJ databases">
        <title>New molecular markers tilS and rpoB for phylogenetic and monitoring studies of the genus Thiothrix biodiversity.</title>
        <authorList>
            <person name="Ravin N.V."/>
            <person name="Smolyakov D."/>
            <person name="Markov N.D."/>
            <person name="Beletsky A.V."/>
            <person name="Mardanov A.V."/>
            <person name="Rudenko T.S."/>
            <person name="Grabovich M.Y."/>
        </authorList>
    </citation>
    <scope>NUCLEOTIDE SEQUENCE</scope>
    <source>
        <strain evidence="5">DNT52</strain>
        <strain evidence="4 6">H33</strain>
        <plasmid evidence="5">pThsubDNT52_1</plasmid>
    </source>
</reference>
<dbReference type="Gene3D" id="1.10.287.110">
    <property type="entry name" value="DnaJ domain"/>
    <property type="match status" value="1"/>
</dbReference>
<feature type="region of interest" description="Disordered" evidence="3">
    <location>
        <begin position="177"/>
        <end position="203"/>
    </location>
</feature>
<dbReference type="SUPFAM" id="SSF46565">
    <property type="entry name" value="Chaperone J-domain"/>
    <property type="match status" value="1"/>
</dbReference>
<gene>
    <name evidence="4" type="ORF">RCC75_08915</name>
    <name evidence="5" type="ORF">RCG00_00515</name>
</gene>
<feature type="coiled-coil region" evidence="2">
    <location>
        <begin position="271"/>
        <end position="302"/>
    </location>
</feature>
<evidence type="ECO:0000256" key="3">
    <source>
        <dbReference type="SAM" id="MobiDB-lite"/>
    </source>
</evidence>
<dbReference type="EMBL" id="JAVFKN010000010">
    <property type="protein sequence ID" value="MDQ5768646.1"/>
    <property type="molecule type" value="Genomic_DNA"/>
</dbReference>
<dbReference type="Proteomes" id="UP001229862">
    <property type="component" value="Plasmid pThsubDNT52_1"/>
</dbReference>
<geneLocation type="plasmid" evidence="5">
    <name>pThsubDNT52_1</name>
</geneLocation>
<dbReference type="InterPro" id="IPR036869">
    <property type="entry name" value="J_dom_sf"/>
</dbReference>
<dbReference type="RefSeq" id="WP_308134616.1">
    <property type="nucleotide sequence ID" value="NZ_CP133216.1"/>
</dbReference>